<feature type="chain" id="PRO_5038392424" evidence="1">
    <location>
        <begin position="22"/>
        <end position="181"/>
    </location>
</feature>
<comment type="caution">
    <text evidence="2">The sequence shown here is derived from an EMBL/GenBank/DDBJ whole genome shotgun (WGS) entry which is preliminary data.</text>
</comment>
<feature type="signal peptide" evidence="1">
    <location>
        <begin position="1"/>
        <end position="21"/>
    </location>
</feature>
<keyword evidence="1" id="KW-0732">Signal</keyword>
<organism evidence="2 3">
    <name type="scientific">Oryzihumus leptocrescens</name>
    <dbReference type="NCBI Taxonomy" id="297536"/>
    <lineage>
        <taxon>Bacteria</taxon>
        <taxon>Bacillati</taxon>
        <taxon>Actinomycetota</taxon>
        <taxon>Actinomycetes</taxon>
        <taxon>Micrococcales</taxon>
        <taxon>Intrasporangiaceae</taxon>
        <taxon>Oryzihumus</taxon>
    </lineage>
</organism>
<accession>A0A542ZEJ1</accession>
<proteinExistence type="predicted"/>
<reference evidence="2 3" key="1">
    <citation type="submission" date="2019-06" db="EMBL/GenBank/DDBJ databases">
        <title>Sequencing the genomes of 1000 actinobacteria strains.</title>
        <authorList>
            <person name="Klenk H.-P."/>
        </authorList>
    </citation>
    <scope>NUCLEOTIDE SEQUENCE [LARGE SCALE GENOMIC DNA]</scope>
    <source>
        <strain evidence="2 3">DSM 18082</strain>
    </source>
</reference>
<protein>
    <submittedName>
        <fullName evidence="2">Uncharacterized protein</fullName>
    </submittedName>
</protein>
<dbReference type="PROSITE" id="PS51257">
    <property type="entry name" value="PROKAR_LIPOPROTEIN"/>
    <property type="match status" value="1"/>
</dbReference>
<evidence type="ECO:0000313" key="3">
    <source>
        <dbReference type="Proteomes" id="UP000319514"/>
    </source>
</evidence>
<dbReference type="Proteomes" id="UP000319514">
    <property type="component" value="Unassembled WGS sequence"/>
</dbReference>
<evidence type="ECO:0000256" key="1">
    <source>
        <dbReference type="SAM" id="SignalP"/>
    </source>
</evidence>
<name>A0A542ZEJ1_9MICO</name>
<sequence length="181" mass="18320">MRSRVTIPRAAALVAAAAALAASTAACSAGHSPASAAEERPLPVSSNAPVDGDFILTLASQTGDIRILPAAAGPGIADGGTWWAGSEPPLWSADKVAVDGSSSTDVRLTPISQEGAVRVVQALRDHPLADPLPGEILWVRSSAGMHPDQVLVHIRDGRVTWSWMEPDGGVGEGHGGSGGAA</sequence>
<gene>
    <name evidence="2" type="ORF">FB474_0084</name>
</gene>
<dbReference type="AlphaFoldDB" id="A0A542ZEJ1"/>
<evidence type="ECO:0000313" key="2">
    <source>
        <dbReference type="EMBL" id="TQL58748.1"/>
    </source>
</evidence>
<keyword evidence="3" id="KW-1185">Reference proteome</keyword>
<dbReference type="EMBL" id="VFOQ01000001">
    <property type="protein sequence ID" value="TQL58748.1"/>
    <property type="molecule type" value="Genomic_DNA"/>
</dbReference>